<accession>A0A835D6B9</accession>
<proteinExistence type="predicted"/>
<dbReference type="Proteomes" id="UP000655225">
    <property type="component" value="Unassembled WGS sequence"/>
</dbReference>
<name>A0A835D6B9_TETSI</name>
<keyword evidence="2" id="KW-1185">Reference proteome</keyword>
<protein>
    <submittedName>
        <fullName evidence="1">Uncharacterized protein</fullName>
    </submittedName>
</protein>
<reference evidence="1 2" key="1">
    <citation type="submission" date="2020-04" db="EMBL/GenBank/DDBJ databases">
        <title>Plant Genome Project.</title>
        <authorList>
            <person name="Zhang R.-G."/>
        </authorList>
    </citation>
    <scope>NUCLEOTIDE SEQUENCE [LARGE SCALE GENOMIC DNA]</scope>
    <source>
        <strain evidence="1">YNK0</strain>
        <tissue evidence="1">Leaf</tissue>
    </source>
</reference>
<gene>
    <name evidence="1" type="ORF">HHK36_025379</name>
</gene>
<evidence type="ECO:0000313" key="2">
    <source>
        <dbReference type="Proteomes" id="UP000655225"/>
    </source>
</evidence>
<organism evidence="1 2">
    <name type="scientific">Tetracentron sinense</name>
    <name type="common">Spur-leaf</name>
    <dbReference type="NCBI Taxonomy" id="13715"/>
    <lineage>
        <taxon>Eukaryota</taxon>
        <taxon>Viridiplantae</taxon>
        <taxon>Streptophyta</taxon>
        <taxon>Embryophyta</taxon>
        <taxon>Tracheophyta</taxon>
        <taxon>Spermatophyta</taxon>
        <taxon>Magnoliopsida</taxon>
        <taxon>Trochodendrales</taxon>
        <taxon>Trochodendraceae</taxon>
        <taxon>Tetracentron</taxon>
    </lineage>
</organism>
<dbReference type="EMBL" id="JABCRI010000019">
    <property type="protein sequence ID" value="KAF8388699.1"/>
    <property type="molecule type" value="Genomic_DNA"/>
</dbReference>
<evidence type="ECO:0000313" key="1">
    <source>
        <dbReference type="EMBL" id="KAF8388699.1"/>
    </source>
</evidence>
<sequence>MAEKYKWRCKAALKTAPAAQKLESKTRMRVSAEKILLWEAEERRKVLDALVEVLSCICPLNMILLMGAWCMSMDSDNQEKLTILPEQHPSSVLAAQLQDLCWIPLTPLEQIRTPCPSHKRVSLVK</sequence>
<comment type="caution">
    <text evidence="1">The sequence shown here is derived from an EMBL/GenBank/DDBJ whole genome shotgun (WGS) entry which is preliminary data.</text>
</comment>
<dbReference type="AlphaFoldDB" id="A0A835D6B9"/>